<organism evidence="1 2">
    <name type="scientific">Rathayibacter rubneri</name>
    <dbReference type="NCBI Taxonomy" id="2950106"/>
    <lineage>
        <taxon>Bacteria</taxon>
        <taxon>Bacillati</taxon>
        <taxon>Actinomycetota</taxon>
        <taxon>Actinomycetes</taxon>
        <taxon>Micrococcales</taxon>
        <taxon>Microbacteriaceae</taxon>
        <taxon>Rathayibacter</taxon>
    </lineage>
</organism>
<name>A0A9X2IQN3_9MICO</name>
<comment type="caution">
    <text evidence="1">The sequence shown here is derived from an EMBL/GenBank/DDBJ whole genome shotgun (WGS) entry which is preliminary data.</text>
</comment>
<evidence type="ECO:0000313" key="2">
    <source>
        <dbReference type="Proteomes" id="UP001155240"/>
    </source>
</evidence>
<dbReference type="EMBL" id="JAMRYM010000005">
    <property type="protein sequence ID" value="MCM6761395.1"/>
    <property type="molecule type" value="Genomic_DNA"/>
</dbReference>
<proteinExistence type="predicted"/>
<gene>
    <name evidence="1" type="ORF">NB037_03100</name>
</gene>
<accession>A0A9X2IQN3</accession>
<protein>
    <recommendedName>
        <fullName evidence="3">Tail terminator</fullName>
    </recommendedName>
</protein>
<dbReference type="AlphaFoldDB" id="A0A9X2IQN3"/>
<dbReference type="RefSeq" id="WP_251943551.1">
    <property type="nucleotide sequence ID" value="NZ_JAMRYM010000005.1"/>
</dbReference>
<dbReference type="Proteomes" id="UP001155240">
    <property type="component" value="Unassembled WGS sequence"/>
</dbReference>
<keyword evidence="2" id="KW-1185">Reference proteome</keyword>
<evidence type="ECO:0008006" key="3">
    <source>
        <dbReference type="Google" id="ProtNLM"/>
    </source>
</evidence>
<reference evidence="1" key="1">
    <citation type="submission" date="2022-06" db="EMBL/GenBank/DDBJ databases">
        <title>Whole genome shotgun sequencing (WGS) of Rathayibacter sp. ZW T2_19, isolated from stored onions (Allium cepa).</title>
        <authorList>
            <person name="Stoll D.A."/>
            <person name="Huch M."/>
        </authorList>
    </citation>
    <scope>NUCLEOTIDE SEQUENCE</scope>
    <source>
        <strain evidence="1">ZW T2_19</strain>
    </source>
</reference>
<evidence type="ECO:0000313" key="1">
    <source>
        <dbReference type="EMBL" id="MCM6761395.1"/>
    </source>
</evidence>
<sequence length="144" mass="15561">MADHSRDDAAVTTKICALLGQIDGWEWKPAVDAVYLPTDVRIEYGALSESPNKGVAVRLYNATDDAVTGLALRWVQLRFRGTRGGIAHADQLASAAFAHLQNLSRREGISGIRRLSISPQGADTGARQGRTDNYLVTLDNPEAS</sequence>